<dbReference type="InterPro" id="IPR008978">
    <property type="entry name" value="HSP20-like_chaperone"/>
</dbReference>
<evidence type="ECO:0000313" key="7">
    <source>
        <dbReference type="Proteomes" id="UP000655225"/>
    </source>
</evidence>
<dbReference type="SUPFAM" id="SSF49764">
    <property type="entry name" value="HSP20-like chaperones"/>
    <property type="match status" value="2"/>
</dbReference>
<evidence type="ECO:0000256" key="2">
    <source>
        <dbReference type="ARBA" id="ARBA00022490"/>
    </source>
</evidence>
<evidence type="ECO:0000256" key="3">
    <source>
        <dbReference type="ARBA" id="ARBA00053226"/>
    </source>
</evidence>
<dbReference type="Proteomes" id="UP000655225">
    <property type="component" value="Unassembled WGS sequence"/>
</dbReference>
<feature type="domain" description="CS" evidence="5">
    <location>
        <begin position="261"/>
        <end position="350"/>
    </location>
</feature>
<dbReference type="InterPro" id="IPR007052">
    <property type="entry name" value="CS_dom"/>
</dbReference>
<evidence type="ECO:0000259" key="5">
    <source>
        <dbReference type="PROSITE" id="PS51203"/>
    </source>
</evidence>
<proteinExistence type="predicted"/>
<keyword evidence="7" id="KW-1185">Reference proteome</keyword>
<dbReference type="InterPro" id="IPR029063">
    <property type="entry name" value="SAM-dependent_MTases_sf"/>
</dbReference>
<evidence type="ECO:0000313" key="6">
    <source>
        <dbReference type="EMBL" id="KAF8379705.1"/>
    </source>
</evidence>
<dbReference type="Pfam" id="PF04969">
    <property type="entry name" value="CS"/>
    <property type="match status" value="2"/>
</dbReference>
<organism evidence="6 7">
    <name type="scientific">Tetracentron sinense</name>
    <name type="common">Spur-leaf</name>
    <dbReference type="NCBI Taxonomy" id="13715"/>
    <lineage>
        <taxon>Eukaryota</taxon>
        <taxon>Viridiplantae</taxon>
        <taxon>Streptophyta</taxon>
        <taxon>Embryophyta</taxon>
        <taxon>Tracheophyta</taxon>
        <taxon>Spermatophyta</taxon>
        <taxon>Magnoliopsida</taxon>
        <taxon>Trochodendrales</taxon>
        <taxon>Trochodendraceae</taxon>
        <taxon>Tetracentron</taxon>
    </lineage>
</organism>
<dbReference type="OrthoDB" id="774871at2759"/>
<dbReference type="PANTHER" id="PTHR12356">
    <property type="entry name" value="NUCLEAR MOVEMENT PROTEIN NUDC"/>
    <property type="match status" value="1"/>
</dbReference>
<dbReference type="InterPro" id="IPR037898">
    <property type="entry name" value="NudC_fam"/>
</dbReference>
<dbReference type="AlphaFoldDB" id="A0A835D1B7"/>
<dbReference type="GO" id="GO:0005737">
    <property type="term" value="C:cytoplasm"/>
    <property type="evidence" value="ECO:0007669"/>
    <property type="project" value="TreeGrafter"/>
</dbReference>
<feature type="region of interest" description="Disordered" evidence="4">
    <location>
        <begin position="1"/>
        <end position="93"/>
    </location>
</feature>
<comment type="subcellular location">
    <subcellularLocation>
        <location evidence="1">Cytoplasmic granule</location>
    </subcellularLocation>
</comment>
<gene>
    <name evidence="6" type="ORF">HHK36_029149</name>
</gene>
<dbReference type="EMBL" id="JABCRI010000022">
    <property type="protein sequence ID" value="KAF8379705.1"/>
    <property type="molecule type" value="Genomic_DNA"/>
</dbReference>
<evidence type="ECO:0000256" key="1">
    <source>
        <dbReference type="ARBA" id="ARBA00004463"/>
    </source>
</evidence>
<dbReference type="Pfam" id="PF07279">
    <property type="entry name" value="DUF1442"/>
    <property type="match status" value="1"/>
</dbReference>
<comment type="function">
    <text evidence="3">Small heat shock protein required for the establishment of auxin gradients and for patterning of the apical domain of the embryo. Involved in the specification of the cotyledon primordia. Also required for normal inflorescence and floral meristem function, normal developmental patterning and thermotolerance. Acts as a molecular chaperone.</text>
</comment>
<dbReference type="FunFam" id="2.60.40.790:FF:000001">
    <property type="entry name" value="Nuclear migration protein nudC"/>
    <property type="match status" value="2"/>
</dbReference>
<dbReference type="PROSITE" id="PS51203">
    <property type="entry name" value="CS"/>
    <property type="match status" value="2"/>
</dbReference>
<sequence length="610" mass="68405">MAEERGLEDAGKVEKCLKEAETPVSVLSKEVDEESSKKVTIWSSEGESDEEKTNVKKNLPASKKVTISSSEGELDEEKTNVKENLRDPNEGNGLDLDNYSWTQSLIQIILEVPVHDDTQYDLVDCDLMKNHLKVGLKGKPPLIDGELFQSVKVDSCFWTLEEATTIYILLTKHNRMEWWKCLFKGDPEIDIQKVIPENGENSELSDLELEIEETVENMMVSASSGKNISIQGMNNEPLVNLNCHEDVPTDSLGDPNEGNGLDLDNYSWTQSLKQIILEVPVHDDTQYDLVDCDLTKNHLKVGLKGKPPLIDGELFQSVKVDSCFWTLEEATTIYILLTKHNRMEWWKCLFKGDPEIDIQKVIPENGENSELSDLELEIEETVENMMCNDQRKRFDLWKTPEPGSDEFISALAAGMSAQLILEVSSGVSPSTIALAAAARQTGGRLVCILPEPTLMESKKVIKDSGLKDLVEFKVGDPFELLPCYENIDFSLIDCKTDDHTRLLKLLDVNPRKSVVVANNLVGGRNGLGGYVRGMDDKVAVRSMKHPIGKGMEVTMIGKSKEFEKNNLELGSTSKEERRGFGVRRTGKSKWVVKVDEETGEEHIFRVPRSL</sequence>
<protein>
    <recommendedName>
        <fullName evidence="5">CS domain-containing protein</fullName>
    </recommendedName>
</protein>
<dbReference type="PANTHER" id="PTHR12356:SF3">
    <property type="entry name" value="NUCLEAR MIGRATION PROTEIN NUDC"/>
    <property type="match status" value="1"/>
</dbReference>
<name>A0A835D1B7_TETSI</name>
<accession>A0A835D1B7</accession>
<feature type="compositionally biased region" description="Basic and acidic residues" evidence="4">
    <location>
        <begin position="1"/>
        <end position="21"/>
    </location>
</feature>
<dbReference type="GO" id="GO:0006457">
    <property type="term" value="P:protein folding"/>
    <property type="evidence" value="ECO:0007669"/>
    <property type="project" value="TreeGrafter"/>
</dbReference>
<dbReference type="Gene3D" id="3.40.50.150">
    <property type="entry name" value="Vaccinia Virus protein VP39"/>
    <property type="match status" value="1"/>
</dbReference>
<dbReference type="InterPro" id="IPR009902">
    <property type="entry name" value="DUF1442"/>
</dbReference>
<dbReference type="CDD" id="cd06467">
    <property type="entry name" value="p23_NUDC_like"/>
    <property type="match status" value="2"/>
</dbReference>
<reference evidence="6 7" key="1">
    <citation type="submission" date="2020-04" db="EMBL/GenBank/DDBJ databases">
        <title>Plant Genome Project.</title>
        <authorList>
            <person name="Zhang R.-G."/>
        </authorList>
    </citation>
    <scope>NUCLEOTIDE SEQUENCE [LARGE SCALE GENOMIC DNA]</scope>
    <source>
        <strain evidence="6">YNK0</strain>
        <tissue evidence="6">Leaf</tissue>
    </source>
</reference>
<dbReference type="SUPFAM" id="SSF53335">
    <property type="entry name" value="S-adenosyl-L-methionine-dependent methyltransferases"/>
    <property type="match status" value="1"/>
</dbReference>
<keyword evidence="2" id="KW-0963">Cytoplasm</keyword>
<feature type="compositionally biased region" description="Basic and acidic residues" evidence="4">
    <location>
        <begin position="77"/>
        <end position="89"/>
    </location>
</feature>
<dbReference type="GO" id="GO:0051082">
    <property type="term" value="F:unfolded protein binding"/>
    <property type="evidence" value="ECO:0007669"/>
    <property type="project" value="TreeGrafter"/>
</dbReference>
<evidence type="ECO:0000256" key="4">
    <source>
        <dbReference type="SAM" id="MobiDB-lite"/>
    </source>
</evidence>
<feature type="domain" description="CS" evidence="5">
    <location>
        <begin position="94"/>
        <end position="183"/>
    </location>
</feature>
<dbReference type="Gene3D" id="2.60.40.790">
    <property type="match status" value="2"/>
</dbReference>
<comment type="caution">
    <text evidence="6">The sequence shown here is derived from an EMBL/GenBank/DDBJ whole genome shotgun (WGS) entry which is preliminary data.</text>
</comment>